<protein>
    <recommendedName>
        <fullName evidence="4">Bacteriophage tail tape measure N-terminal domain-containing protein</fullName>
    </recommendedName>
</protein>
<evidence type="ECO:0000313" key="2">
    <source>
        <dbReference type="EMBL" id="MBB4154180.1"/>
    </source>
</evidence>
<reference evidence="2 3" key="1">
    <citation type="submission" date="2020-08" db="EMBL/GenBank/DDBJ databases">
        <title>Genomic Encyclopedia of Type Strains, Phase IV (KMG-IV): sequencing the most valuable type-strain genomes for metagenomic binning, comparative biology and taxonomic classification.</title>
        <authorList>
            <person name="Goeker M."/>
        </authorList>
    </citation>
    <scope>NUCLEOTIDE SEQUENCE [LARGE SCALE GENOMIC DNA]</scope>
    <source>
        <strain evidence="2 3">YC6723</strain>
    </source>
</reference>
<organism evidence="2 3">
    <name type="scientific">Sphingomonas jinjuensis</name>
    <dbReference type="NCBI Taxonomy" id="535907"/>
    <lineage>
        <taxon>Bacteria</taxon>
        <taxon>Pseudomonadati</taxon>
        <taxon>Pseudomonadota</taxon>
        <taxon>Alphaproteobacteria</taxon>
        <taxon>Sphingomonadales</taxon>
        <taxon>Sphingomonadaceae</taxon>
        <taxon>Sphingomonas</taxon>
    </lineage>
</organism>
<sequence>MAERSVSIRLGTTGKADVTRSFDDIAASGDASARRLAASYERAGEEVEAAMRRQANAAAKIAAITPQTSVQMRINDANGTGFGQYEGTARQSAAAFRELFAEQERLESRTRALVAAIDPAFAAQQRFNREIGEARSLVSAGAISLDQYCAKLKVEQAELDRVTGAQGRAASASGAHRAAMQGLSFQAQDAFTQLSMGANPLSVLAIQGGQAAGQMVHLEGKLGAVAGFLTGPWGLAITGGLLLLGALTDHFLKSGDAADQKKVAVKSLTESINDLNEATKRQTRSEQDAQAETLRTAAALRQQALDARAATIEKLRSARASLAEQDARMDDTASDGGISVSGAVGATIERRIKTLDAQLKAQEQSLAKAQVTFRQAEIPAMQRRVAEAFDKTAAATGRYERAVDDLNKRYDSGRLSPAAYDAELRKLTVTRNRDTEAARQSKSASTALADADAKGIAATTDLQRAQANLAKVRATARAELKAGSITQAEYSARVGEAERAVNGARDAAREHGKATRDAAAAQRELQNDLEAVTRRFDPARAAANDYAASLDKISKLVAAGKLTKAQGDDYTFRGIIDENDRREKAQGEKFRTMFGITGDPLGDMVRDGDRGRREDWNNEQQRRQQIQENGVRTVADLYKDLMTGGVSSIWSRFQQMGLNVITELLAKWTVSKVSSSLPQLANLLSGGKAPAKNASGTEHFSGGATWIAENGPELVSLPMGSKITPAAETRRLLAGNDNAERSAPVFSFDLRGAVVTQDLLAQMNSLASSSAARGAAGGASIAEAERRAAGKRRLGRF</sequence>
<evidence type="ECO:0000256" key="1">
    <source>
        <dbReference type="SAM" id="MobiDB-lite"/>
    </source>
</evidence>
<evidence type="ECO:0000313" key="3">
    <source>
        <dbReference type="Proteomes" id="UP000529795"/>
    </source>
</evidence>
<dbReference type="RefSeq" id="WP_183984452.1">
    <property type="nucleotide sequence ID" value="NZ_JACIEV010000005.1"/>
</dbReference>
<dbReference type="EMBL" id="JACIEV010000005">
    <property type="protein sequence ID" value="MBB4154180.1"/>
    <property type="molecule type" value="Genomic_DNA"/>
</dbReference>
<dbReference type="Proteomes" id="UP000529795">
    <property type="component" value="Unassembled WGS sequence"/>
</dbReference>
<accession>A0A840F882</accession>
<keyword evidence="3" id="KW-1185">Reference proteome</keyword>
<evidence type="ECO:0008006" key="4">
    <source>
        <dbReference type="Google" id="ProtNLM"/>
    </source>
</evidence>
<name>A0A840F882_9SPHN</name>
<gene>
    <name evidence="2" type="ORF">GGQ80_002090</name>
</gene>
<feature type="region of interest" description="Disordered" evidence="1">
    <location>
        <begin position="601"/>
        <end position="628"/>
    </location>
</feature>
<proteinExistence type="predicted"/>
<dbReference type="AlphaFoldDB" id="A0A840F882"/>
<comment type="caution">
    <text evidence="2">The sequence shown here is derived from an EMBL/GenBank/DDBJ whole genome shotgun (WGS) entry which is preliminary data.</text>
</comment>
<feature type="compositionally biased region" description="Basic and acidic residues" evidence="1">
    <location>
        <begin position="604"/>
        <end position="622"/>
    </location>
</feature>